<dbReference type="Proteomes" id="UP000677913">
    <property type="component" value="Unassembled WGS sequence"/>
</dbReference>
<feature type="domain" description="DUF2249" evidence="1">
    <location>
        <begin position="173"/>
        <end position="241"/>
    </location>
</feature>
<name>A0A8J7WML0_9ACTN</name>
<comment type="caution">
    <text evidence="2">The sequence shown here is derived from an EMBL/GenBank/DDBJ whole genome shotgun (WGS) entry which is preliminary data.</text>
</comment>
<dbReference type="EMBL" id="JAGSXH010000072">
    <property type="protein sequence ID" value="MBS2965158.1"/>
    <property type="molecule type" value="Genomic_DNA"/>
</dbReference>
<protein>
    <submittedName>
        <fullName evidence="2">DUF2249 domain-containing protein</fullName>
    </submittedName>
</protein>
<evidence type="ECO:0000313" key="3">
    <source>
        <dbReference type="Proteomes" id="UP000677913"/>
    </source>
</evidence>
<dbReference type="Pfam" id="PF10006">
    <property type="entry name" value="DUF2249"/>
    <property type="match status" value="1"/>
</dbReference>
<sequence>MTITSEVYIEGSEADPAVQAASTVRRAQRSLTGALRPKVALLTELKLGPEARERAQEALARLCDGPLRRYLDACDQTLYAAAADAPETRLLIRALRTSAAVLRRHLDALPNADEPPTVTSLAESIDAVFAAHLAIERTVLLPALAALPGVDLPALAADLETLLDGGTVQTPAVLDVRAISRGQRHPRVFARFARLAPGEAFTLVNNHDPKPLRRELQATYPGAVTWRYLESGPERWQVSIGRATAPAR</sequence>
<dbReference type="InterPro" id="IPR018720">
    <property type="entry name" value="DUF2249"/>
</dbReference>
<keyword evidence="3" id="KW-1185">Reference proteome</keyword>
<organism evidence="2 3">
    <name type="scientific">Actinocrinis puniceicyclus</name>
    <dbReference type="NCBI Taxonomy" id="977794"/>
    <lineage>
        <taxon>Bacteria</taxon>
        <taxon>Bacillati</taxon>
        <taxon>Actinomycetota</taxon>
        <taxon>Actinomycetes</taxon>
        <taxon>Catenulisporales</taxon>
        <taxon>Actinospicaceae</taxon>
        <taxon>Actinocrinis</taxon>
    </lineage>
</organism>
<dbReference type="AlphaFoldDB" id="A0A8J7WML0"/>
<reference evidence="2" key="1">
    <citation type="submission" date="2021-04" db="EMBL/GenBank/DDBJ databases">
        <title>Genome based classification of Actinospica acidithermotolerans sp. nov., an actinobacterium isolated from an Indonesian hot spring.</title>
        <authorList>
            <person name="Kusuma A.B."/>
            <person name="Putra K.E."/>
            <person name="Nafisah S."/>
            <person name="Loh J."/>
            <person name="Nouioui I."/>
            <person name="Goodfellow M."/>
        </authorList>
    </citation>
    <scope>NUCLEOTIDE SEQUENCE</scope>
    <source>
        <strain evidence="2">DSM 45618</strain>
    </source>
</reference>
<gene>
    <name evidence="2" type="ORF">KGA66_19060</name>
</gene>
<evidence type="ECO:0000313" key="2">
    <source>
        <dbReference type="EMBL" id="MBS2965158.1"/>
    </source>
</evidence>
<evidence type="ECO:0000259" key="1">
    <source>
        <dbReference type="Pfam" id="PF10006"/>
    </source>
</evidence>
<dbReference type="RefSeq" id="WP_211469517.1">
    <property type="nucleotide sequence ID" value="NZ_JAGSXH010000072.1"/>
</dbReference>
<proteinExistence type="predicted"/>
<accession>A0A8J7WML0</accession>